<dbReference type="Gene3D" id="1.10.3290.10">
    <property type="entry name" value="Fido-like domain"/>
    <property type="match status" value="2"/>
</dbReference>
<dbReference type="InterPro" id="IPR036597">
    <property type="entry name" value="Fido-like_dom_sf"/>
</dbReference>
<dbReference type="AlphaFoldDB" id="A0AAD0XIQ3"/>
<dbReference type="PANTHER" id="PTHR13504:SF38">
    <property type="entry name" value="FIDO DOMAIN-CONTAINING PROTEIN"/>
    <property type="match status" value="1"/>
</dbReference>
<dbReference type="PROSITE" id="PS51459">
    <property type="entry name" value="FIDO"/>
    <property type="match status" value="1"/>
</dbReference>
<feature type="domain" description="Fido" evidence="2">
    <location>
        <begin position="1"/>
        <end position="112"/>
    </location>
</feature>
<keyword evidence="1" id="KW-0547">Nucleotide-binding</keyword>
<evidence type="ECO:0000256" key="1">
    <source>
        <dbReference type="PIRSR" id="PIRSR640198-2"/>
    </source>
</evidence>
<dbReference type="InterPro" id="IPR040198">
    <property type="entry name" value="Fido_containing"/>
</dbReference>
<evidence type="ECO:0000313" key="3">
    <source>
        <dbReference type="EMBL" id="AYR26842.1"/>
    </source>
</evidence>
<name>A0AAD0XIQ3_9BURK</name>
<feature type="binding site" evidence="1">
    <location>
        <begin position="90"/>
        <end position="91"/>
    </location>
    <ligand>
        <name>ATP</name>
        <dbReference type="ChEBI" id="CHEBI:30616"/>
    </ligand>
</feature>
<dbReference type="GO" id="GO:0005524">
    <property type="term" value="F:ATP binding"/>
    <property type="evidence" value="ECO:0007669"/>
    <property type="project" value="UniProtKB-KW"/>
</dbReference>
<dbReference type="InterPro" id="IPR003812">
    <property type="entry name" value="Fido"/>
</dbReference>
<dbReference type="RefSeq" id="WP_061790021.1">
    <property type="nucleotide sequence ID" value="NZ_CP024996.1"/>
</dbReference>
<protein>
    <recommendedName>
        <fullName evidence="2">Fido domain-containing protein</fullName>
    </recommendedName>
</protein>
<dbReference type="EMBL" id="CP024996">
    <property type="protein sequence ID" value="AYR26842.1"/>
    <property type="molecule type" value="Genomic_DNA"/>
</dbReference>
<keyword evidence="1" id="KW-0067">ATP-binding</keyword>
<dbReference type="PANTHER" id="PTHR13504">
    <property type="entry name" value="FIDO DOMAIN-CONTAINING PROTEIN DDB_G0283145"/>
    <property type="match status" value="1"/>
</dbReference>
<dbReference type="Proteomes" id="UP000269199">
    <property type="component" value="Chromosome"/>
</dbReference>
<dbReference type="SUPFAM" id="SSF140931">
    <property type="entry name" value="Fic-like"/>
    <property type="match status" value="1"/>
</dbReference>
<feature type="binding site" evidence="1">
    <location>
        <begin position="58"/>
        <end position="65"/>
    </location>
    <ligand>
        <name>ATP</name>
        <dbReference type="ChEBI" id="CHEBI:30616"/>
    </ligand>
</feature>
<sequence length="129" mass="14227">MPPDTRLAAVDAEKARLDAARPLSPHTVASLREKLMLEWTYHSNAIEGNTLTLRPFVDGNGRTGRLLLNLELMKSGYPPAVIRKEDRLAYYDALDEACLNANHDAITALVADSVLRSLRLYLDLLPASG</sequence>
<reference evidence="3 4" key="1">
    <citation type="submission" date="2017-11" db="EMBL/GenBank/DDBJ databases">
        <title>Complete genome sequence of Herbaspirillum rubrisubalbicans DSM 11543.</title>
        <authorList>
            <person name="Chen M."/>
            <person name="An Q."/>
        </authorList>
    </citation>
    <scope>NUCLEOTIDE SEQUENCE [LARGE SCALE GENOMIC DNA]</scope>
    <source>
        <strain evidence="3 4">DSM 11543</strain>
    </source>
</reference>
<dbReference type="Pfam" id="PF02661">
    <property type="entry name" value="Fic"/>
    <property type="match status" value="1"/>
</dbReference>
<organism evidence="3 4">
    <name type="scientific">Herbaspirillum rubrisubalbicans</name>
    <dbReference type="NCBI Taxonomy" id="80842"/>
    <lineage>
        <taxon>Bacteria</taxon>
        <taxon>Pseudomonadati</taxon>
        <taxon>Pseudomonadota</taxon>
        <taxon>Betaproteobacteria</taxon>
        <taxon>Burkholderiales</taxon>
        <taxon>Oxalobacteraceae</taxon>
        <taxon>Herbaspirillum</taxon>
    </lineage>
</organism>
<gene>
    <name evidence="3" type="ORF">RC54_24770</name>
</gene>
<proteinExistence type="predicted"/>
<evidence type="ECO:0000259" key="2">
    <source>
        <dbReference type="PROSITE" id="PS51459"/>
    </source>
</evidence>
<evidence type="ECO:0000313" key="4">
    <source>
        <dbReference type="Proteomes" id="UP000269199"/>
    </source>
</evidence>
<accession>A0AAD0XIQ3</accession>